<evidence type="ECO:0000313" key="1">
    <source>
        <dbReference type="EMBL" id="GGA74620.1"/>
    </source>
</evidence>
<reference evidence="1" key="1">
    <citation type="journal article" date="2014" name="Int. J. Syst. Evol. Microbiol.">
        <title>Complete genome sequence of Corynebacterium casei LMG S-19264T (=DSM 44701T), isolated from a smear-ripened cheese.</title>
        <authorList>
            <consortium name="US DOE Joint Genome Institute (JGI-PGF)"/>
            <person name="Walter F."/>
            <person name="Albersmeier A."/>
            <person name="Kalinowski J."/>
            <person name="Ruckert C."/>
        </authorList>
    </citation>
    <scope>NUCLEOTIDE SEQUENCE</scope>
    <source>
        <strain evidence="1">CGMCC 1.15447</strain>
    </source>
</reference>
<reference evidence="1" key="2">
    <citation type="submission" date="2020-09" db="EMBL/GenBank/DDBJ databases">
        <authorList>
            <person name="Sun Q."/>
            <person name="Zhou Y."/>
        </authorList>
    </citation>
    <scope>NUCLEOTIDE SEQUENCE</scope>
    <source>
        <strain evidence="1">CGMCC 1.15447</strain>
    </source>
</reference>
<dbReference type="EMBL" id="BMJB01000002">
    <property type="protein sequence ID" value="GGA74620.1"/>
    <property type="molecule type" value="Genomic_DNA"/>
</dbReference>
<organism evidence="1 2">
    <name type="scientific">Edaphobacter acidisoli</name>
    <dbReference type="NCBI Taxonomy" id="2040573"/>
    <lineage>
        <taxon>Bacteria</taxon>
        <taxon>Pseudomonadati</taxon>
        <taxon>Acidobacteriota</taxon>
        <taxon>Terriglobia</taxon>
        <taxon>Terriglobales</taxon>
        <taxon>Acidobacteriaceae</taxon>
        <taxon>Edaphobacter</taxon>
    </lineage>
</organism>
<name>A0A916W7P0_9BACT</name>
<proteinExistence type="predicted"/>
<dbReference type="AlphaFoldDB" id="A0A916W7P0"/>
<comment type="caution">
    <text evidence="1">The sequence shown here is derived from an EMBL/GenBank/DDBJ whole genome shotgun (WGS) entry which is preliminary data.</text>
</comment>
<dbReference type="RefSeq" id="WP_188760101.1">
    <property type="nucleotide sequence ID" value="NZ_JAGSYK010000003.1"/>
</dbReference>
<protein>
    <submittedName>
        <fullName evidence="1">Uncharacterized protein</fullName>
    </submittedName>
</protein>
<dbReference type="Proteomes" id="UP000648801">
    <property type="component" value="Unassembled WGS sequence"/>
</dbReference>
<accession>A0A916W7P0</accession>
<keyword evidence="2" id="KW-1185">Reference proteome</keyword>
<gene>
    <name evidence="1" type="ORF">GCM10011507_27540</name>
</gene>
<sequence>MHRFVTEYYHSDYAVNDLGLTSFQRRKGSYVLDLYGLGSLEAARQPEKTPEWMEAMVKKHGIGLAILFPEWFQIPRSWTPVAKLCVPEPIFVLPEKCVVFYSTSQDATALIRRDLERFAPTLPKDDAFWFDPDRKEAERLAH</sequence>
<evidence type="ECO:0000313" key="2">
    <source>
        <dbReference type="Proteomes" id="UP000648801"/>
    </source>
</evidence>